<dbReference type="PANTHER" id="PTHR45752">
    <property type="entry name" value="LEUCINE-RICH REPEAT-CONTAINING"/>
    <property type="match status" value="1"/>
</dbReference>
<dbReference type="InterPro" id="IPR032675">
    <property type="entry name" value="LRR_dom_sf"/>
</dbReference>
<name>A0A8H8U4Y9_9HELO</name>
<dbReference type="Proteomes" id="UP000443090">
    <property type="component" value="Unassembled WGS sequence"/>
</dbReference>
<dbReference type="SMART" id="SM00369">
    <property type="entry name" value="LRR_TYP"/>
    <property type="match status" value="2"/>
</dbReference>
<organism evidence="4 5">
    <name type="scientific">Lachnellula occidentalis</name>
    <dbReference type="NCBI Taxonomy" id="215460"/>
    <lineage>
        <taxon>Eukaryota</taxon>
        <taxon>Fungi</taxon>
        <taxon>Dikarya</taxon>
        <taxon>Ascomycota</taxon>
        <taxon>Pezizomycotina</taxon>
        <taxon>Leotiomycetes</taxon>
        <taxon>Helotiales</taxon>
        <taxon>Lachnaceae</taxon>
        <taxon>Lachnellula</taxon>
    </lineage>
</organism>
<evidence type="ECO:0000256" key="1">
    <source>
        <dbReference type="ARBA" id="ARBA00022614"/>
    </source>
</evidence>
<evidence type="ECO:0000313" key="5">
    <source>
        <dbReference type="Proteomes" id="UP000443090"/>
    </source>
</evidence>
<proteinExistence type="predicted"/>
<sequence>MKLIAIELEFLESRGHGKWKTLDYLAVKRVETFSSKVEIHRLLKIITWRKTKGKAKNCMLLQGTKLRNFPRKIPGLGLLVHSDRAGTCPNVNIPKTSRNPLLPSVDNICIDKCYQNSHQSMSDEPTLPKLRWNPVTESFSNSRGRKRVLSSPPVSSDPAIFSSDDDPSADNYTHERRKKKYRGPWYQQQLASESGSVDQNENDQNMKGKRTRTFERQYDSGIFMGSDGTDIDEVMENLPTSARWPASSSRLSRAAQTDRRIPSPEELARGQIERCLDEGEESIDLSARGLTTLSNAIIRPLATFTPVPPVVQGVFSQMEPNLKVFLAANVLTTLPGELFNLDCLKVLSLRANLFRELPPAIGNLHNLKELNISQNRLRYLPFEILELFSVESHLESLLLHPNPFYEAKFPTADEEMQEVHYKIGPGSQTRTRPRRGAICCVSPDLGRRSWHPRWKLTCKARTEVRYLDTNGSLVKGPVFPDLTARGSSSVHRSLPVADASDLHTPPPPRGNQLSRAPSLLEVSLNACSQSSQLPNLPSYLPEDGPAYLPGLLATVAAKKEAGGSKCTICKRNFIVARTEWIEWWEIAKILDHKTLAGMVSAASPLRQKENERDVVESMVPLIRRGCSWLCVPAKEQGVERTEEQPDVMDVDD</sequence>
<accession>A0A8H8U4Y9</accession>
<dbReference type="InterPro" id="IPR050715">
    <property type="entry name" value="LRR-SigEffector_domain"/>
</dbReference>
<evidence type="ECO:0000313" key="4">
    <source>
        <dbReference type="EMBL" id="TVY34177.1"/>
    </source>
</evidence>
<keyword evidence="5" id="KW-1185">Reference proteome</keyword>
<reference evidence="4 5" key="1">
    <citation type="submission" date="2018-05" db="EMBL/GenBank/DDBJ databases">
        <title>Genome sequencing and assembly of the regulated plant pathogen Lachnellula willkommii and related sister species for the development of diagnostic species identification markers.</title>
        <authorList>
            <person name="Giroux E."/>
            <person name="Bilodeau G."/>
        </authorList>
    </citation>
    <scope>NUCLEOTIDE SEQUENCE [LARGE SCALE GENOMIC DNA]</scope>
    <source>
        <strain evidence="4 5">CBS 160.35</strain>
    </source>
</reference>
<dbReference type="EMBL" id="QGMI01001214">
    <property type="protein sequence ID" value="TVY34177.1"/>
    <property type="molecule type" value="Genomic_DNA"/>
</dbReference>
<dbReference type="Gene3D" id="3.80.10.10">
    <property type="entry name" value="Ribonuclease Inhibitor"/>
    <property type="match status" value="1"/>
</dbReference>
<protein>
    <submittedName>
        <fullName evidence="4">Glucose-repressible alcohol dehydrogenase transcriptional effector</fullName>
    </submittedName>
</protein>
<dbReference type="OrthoDB" id="1517790at2759"/>
<dbReference type="SUPFAM" id="SSF52075">
    <property type="entry name" value="Outer arm dynein light chain 1"/>
    <property type="match status" value="1"/>
</dbReference>
<dbReference type="AlphaFoldDB" id="A0A8H8U4Y9"/>
<keyword evidence="1" id="KW-0433">Leucine-rich repeat</keyword>
<keyword evidence="2" id="KW-0677">Repeat</keyword>
<dbReference type="PANTHER" id="PTHR45752:SF187">
    <property type="entry name" value="LEUCINE-RICH REPEAT AND IQ DOMAIN-CONTAINING PROTEIN 4"/>
    <property type="match status" value="1"/>
</dbReference>
<comment type="caution">
    <text evidence="4">The sequence shown here is derived from an EMBL/GenBank/DDBJ whole genome shotgun (WGS) entry which is preliminary data.</text>
</comment>
<evidence type="ECO:0000256" key="3">
    <source>
        <dbReference type="SAM" id="MobiDB-lite"/>
    </source>
</evidence>
<gene>
    <name evidence="4" type="primary">CCR4</name>
    <name evidence="4" type="ORF">LOCC1_G008101</name>
</gene>
<evidence type="ECO:0000256" key="2">
    <source>
        <dbReference type="ARBA" id="ARBA00022737"/>
    </source>
</evidence>
<dbReference type="InterPro" id="IPR003591">
    <property type="entry name" value="Leu-rich_rpt_typical-subtyp"/>
</dbReference>
<feature type="region of interest" description="Disordered" evidence="3">
    <location>
        <begin position="137"/>
        <end position="185"/>
    </location>
</feature>